<dbReference type="InterPro" id="IPR012902">
    <property type="entry name" value="N_methyl_site"/>
</dbReference>
<dbReference type="STRING" id="1802596.A2Z11_00890"/>
<protein>
    <recommendedName>
        <fullName evidence="4">General secretion pathway GspH domain-containing protein</fullName>
    </recommendedName>
</protein>
<keyword evidence="1" id="KW-0812">Transmembrane</keyword>
<keyword evidence="1" id="KW-1133">Transmembrane helix</keyword>
<accession>A0A1G1WFT4</accession>
<evidence type="ECO:0000313" key="2">
    <source>
        <dbReference type="EMBL" id="OGY26524.1"/>
    </source>
</evidence>
<evidence type="ECO:0008006" key="4">
    <source>
        <dbReference type="Google" id="ProtNLM"/>
    </source>
</evidence>
<keyword evidence="1" id="KW-0472">Membrane</keyword>
<dbReference type="NCBIfam" id="TIGR02532">
    <property type="entry name" value="IV_pilin_GFxxxE"/>
    <property type="match status" value="1"/>
</dbReference>
<dbReference type="Proteomes" id="UP000176389">
    <property type="component" value="Unassembled WGS sequence"/>
</dbReference>
<gene>
    <name evidence="2" type="ORF">A2Z11_00890</name>
</gene>
<reference evidence="2 3" key="1">
    <citation type="journal article" date="2016" name="Nat. Commun.">
        <title>Thousands of microbial genomes shed light on interconnected biogeochemical processes in an aquifer system.</title>
        <authorList>
            <person name="Anantharaman K."/>
            <person name="Brown C.T."/>
            <person name="Hug L.A."/>
            <person name="Sharon I."/>
            <person name="Castelle C.J."/>
            <person name="Probst A.J."/>
            <person name="Thomas B.C."/>
            <person name="Singh A."/>
            <person name="Wilkins M.J."/>
            <person name="Karaoz U."/>
            <person name="Brodie E.L."/>
            <person name="Williams K.H."/>
            <person name="Hubbard S.S."/>
            <person name="Banfield J.F."/>
        </authorList>
    </citation>
    <scope>NUCLEOTIDE SEQUENCE [LARGE SCALE GENOMIC DNA]</scope>
</reference>
<sequence length="172" mass="18483">MKIKPADQHGFTLIELVLVISLLGILLAITTVSLFRPVSKTNLNAISTDVFSLLREAQNKAINTDTSGDPQSNDWAVHFESSSYTLFKGTSYSATEPTNFVVNAPSNITISPSLPCPSPPGDCNNIVFQRISGEVLAYDALNNTVCITQASSNKQAFLTINFVGVVNIQDGC</sequence>
<organism evidence="2 3">
    <name type="scientific">Candidatus Woykebacteria bacterium RBG_16_43_9</name>
    <dbReference type="NCBI Taxonomy" id="1802596"/>
    <lineage>
        <taxon>Bacteria</taxon>
        <taxon>Candidatus Woykeibacteriota</taxon>
    </lineage>
</organism>
<proteinExistence type="predicted"/>
<name>A0A1G1WFT4_9BACT</name>
<dbReference type="PROSITE" id="PS00409">
    <property type="entry name" value="PROKAR_NTER_METHYL"/>
    <property type="match status" value="1"/>
</dbReference>
<dbReference type="SUPFAM" id="SSF54523">
    <property type="entry name" value="Pili subunits"/>
    <property type="match status" value="1"/>
</dbReference>
<dbReference type="Pfam" id="PF07963">
    <property type="entry name" value="N_methyl"/>
    <property type="match status" value="1"/>
</dbReference>
<dbReference type="EMBL" id="MHCS01000020">
    <property type="protein sequence ID" value="OGY26524.1"/>
    <property type="molecule type" value="Genomic_DNA"/>
</dbReference>
<evidence type="ECO:0000313" key="3">
    <source>
        <dbReference type="Proteomes" id="UP000176389"/>
    </source>
</evidence>
<comment type="caution">
    <text evidence="2">The sequence shown here is derived from an EMBL/GenBank/DDBJ whole genome shotgun (WGS) entry which is preliminary data.</text>
</comment>
<feature type="transmembrane region" description="Helical" evidence="1">
    <location>
        <begin position="12"/>
        <end position="35"/>
    </location>
</feature>
<dbReference type="Gene3D" id="3.30.700.10">
    <property type="entry name" value="Glycoprotein, Type 4 Pilin"/>
    <property type="match status" value="1"/>
</dbReference>
<dbReference type="AlphaFoldDB" id="A0A1G1WFT4"/>
<dbReference type="InterPro" id="IPR045584">
    <property type="entry name" value="Pilin-like"/>
</dbReference>
<evidence type="ECO:0000256" key="1">
    <source>
        <dbReference type="SAM" id="Phobius"/>
    </source>
</evidence>